<dbReference type="Pfam" id="PF00296">
    <property type="entry name" value="Bac_luciferase"/>
    <property type="match status" value="1"/>
</dbReference>
<dbReference type="EMBL" id="CP012850">
    <property type="protein sequence ID" value="ALI35923.1"/>
    <property type="molecule type" value="Genomic_DNA"/>
</dbReference>
<dbReference type="Proteomes" id="UP000058925">
    <property type="component" value="Chromosome"/>
</dbReference>
<dbReference type="EC" id="1.1.98.2" evidence="3"/>
<dbReference type="PANTHER" id="PTHR43244:SF1">
    <property type="entry name" value="5,10-METHYLENETETRAHYDROMETHANOPTERIN REDUCTASE"/>
    <property type="match status" value="1"/>
</dbReference>
<feature type="domain" description="Luciferase-like" evidence="2">
    <location>
        <begin position="21"/>
        <end position="93"/>
    </location>
</feature>
<dbReference type="SUPFAM" id="SSF51679">
    <property type="entry name" value="Bacterial luciferase-like"/>
    <property type="match status" value="1"/>
</dbReference>
<dbReference type="OrthoDB" id="7684at2157"/>
<evidence type="ECO:0000313" key="3">
    <source>
        <dbReference type="EMBL" id="ALI35923.1"/>
    </source>
</evidence>
<keyword evidence="4" id="KW-1185">Reference proteome</keyword>
<sequence length="107" mass="11887">MSKSAEVKTRLSIQAAHEQINPIDLLDDVIYLDKKGIERCGTSDHYMPWWDTGASGGAAWPWMGAALAKTTKLVIGTGVTAPILRYHPAIVAQVLLLWLICFQKEFF</sequence>
<evidence type="ECO:0000256" key="1">
    <source>
        <dbReference type="ARBA" id="ARBA00023002"/>
    </source>
</evidence>
<keyword evidence="1 3" id="KW-0560">Oxidoreductase</keyword>
<dbReference type="GO" id="GO:0052749">
    <property type="term" value="F:glucose-6-phosphate dehydrogenase (coenzyme F420) activity"/>
    <property type="evidence" value="ECO:0007669"/>
    <property type="project" value="UniProtKB-EC"/>
</dbReference>
<dbReference type="KEGG" id="taa:NMY3_01720"/>
<accession>A0A654LZZ9</accession>
<dbReference type="PANTHER" id="PTHR43244">
    <property type="match status" value="1"/>
</dbReference>
<reference evidence="4" key="1">
    <citation type="submission" date="2015-10" db="EMBL/GenBank/DDBJ databases">
        <title>Niche specialization of a soil ammonia-oxidizing archaeon, Candidatus Nitrosocosmicus oleophilus.</title>
        <authorList>
            <person name="Jung M.-Y."/>
            <person name="Rhee S.-K."/>
        </authorList>
    </citation>
    <scope>NUCLEOTIDE SEQUENCE [LARGE SCALE GENOMIC DNA]</scope>
    <source>
        <strain evidence="4">MY3</strain>
    </source>
</reference>
<dbReference type="InterPro" id="IPR036661">
    <property type="entry name" value="Luciferase-like_sf"/>
</dbReference>
<proteinExistence type="predicted"/>
<protein>
    <submittedName>
        <fullName evidence="3">F420-dependent glucose-6-phosphate dehydrogenase</fullName>
        <ecNumber evidence="3">1.1.98.2</ecNumber>
    </submittedName>
</protein>
<dbReference type="InterPro" id="IPR011251">
    <property type="entry name" value="Luciferase-like_dom"/>
</dbReference>
<dbReference type="Gene3D" id="3.20.20.30">
    <property type="entry name" value="Luciferase-like domain"/>
    <property type="match status" value="1"/>
</dbReference>
<name>A0A654LZZ9_9ARCH</name>
<evidence type="ECO:0000313" key="4">
    <source>
        <dbReference type="Proteomes" id="UP000058925"/>
    </source>
</evidence>
<dbReference type="InterPro" id="IPR050564">
    <property type="entry name" value="F420-G6PD/mer"/>
</dbReference>
<dbReference type="GO" id="GO:0016705">
    <property type="term" value="F:oxidoreductase activity, acting on paired donors, with incorporation or reduction of molecular oxygen"/>
    <property type="evidence" value="ECO:0007669"/>
    <property type="project" value="InterPro"/>
</dbReference>
<evidence type="ECO:0000259" key="2">
    <source>
        <dbReference type="Pfam" id="PF00296"/>
    </source>
</evidence>
<dbReference type="AlphaFoldDB" id="A0A654LZZ9"/>
<gene>
    <name evidence="3" type="primary">fgd_2</name>
    <name evidence="3" type="ORF">NMY3_01720</name>
</gene>
<organism evidence="3 4">
    <name type="scientific">Candidatus Nitrosocosmicus oleophilus</name>
    <dbReference type="NCBI Taxonomy" id="1353260"/>
    <lineage>
        <taxon>Archaea</taxon>
        <taxon>Nitrososphaerota</taxon>
        <taxon>Nitrososphaeria</taxon>
        <taxon>Nitrososphaerales</taxon>
        <taxon>Nitrososphaeraceae</taxon>
        <taxon>Candidatus Nitrosocosmicus</taxon>
    </lineage>
</organism>